<keyword evidence="6" id="KW-0677">Repeat</keyword>
<evidence type="ECO:0000256" key="2">
    <source>
        <dbReference type="ARBA" id="ARBA00022475"/>
    </source>
</evidence>
<evidence type="ECO:0000256" key="3">
    <source>
        <dbReference type="ARBA" id="ARBA00022485"/>
    </source>
</evidence>
<feature type="domain" description="4Fe-4S" evidence="13">
    <location>
        <begin position="19"/>
        <end position="79"/>
    </location>
</feature>
<dbReference type="NCBIfam" id="NF003475">
    <property type="entry name" value="PRK05113.1"/>
    <property type="match status" value="1"/>
</dbReference>
<dbReference type="InterPro" id="IPR050294">
    <property type="entry name" value="RnfB_subfamily"/>
</dbReference>
<proteinExistence type="predicted"/>
<keyword evidence="1" id="KW-0813">Transport</keyword>
<dbReference type="PROSITE" id="PS51379">
    <property type="entry name" value="4FE4S_FER_2"/>
    <property type="match status" value="2"/>
</dbReference>
<evidence type="ECO:0000256" key="5">
    <source>
        <dbReference type="ARBA" id="ARBA00022723"/>
    </source>
</evidence>
<dbReference type="InterPro" id="IPR017900">
    <property type="entry name" value="4Fe4S_Fe_S_CS"/>
</dbReference>
<name>A0ABS5H466_9BURK</name>
<evidence type="ECO:0000256" key="7">
    <source>
        <dbReference type="ARBA" id="ARBA00022967"/>
    </source>
</evidence>
<keyword evidence="4" id="KW-0997">Cell inner membrane</keyword>
<dbReference type="NCBIfam" id="NF005415">
    <property type="entry name" value="PRK06991.1"/>
    <property type="match status" value="1"/>
</dbReference>
<evidence type="ECO:0000259" key="13">
    <source>
        <dbReference type="PROSITE" id="PS51656"/>
    </source>
</evidence>
<sequence length="247" mass="26892">MCVDNLGFAQRIYLFTSFPVSTSIAAQIEDLLPQTQCTKCGYPSCHLYANAIASGEASHNQCPPGGQQGVERLAQLLNLPVIALDSSRGAERERPLAIIDEAFCIGCTLCIQACPVDAIIGAPKQMHTVIAELCTGCDLCVAPCPVDCIAMLPVTEGETGWDAWSQKQANSARQQFEFRTMRLAREKRENDERLAAKAAAKLKALELEPALSEEEIRSKERKKAVIAAAMERARLKKIAAEAEQNQS</sequence>
<evidence type="ECO:0000259" key="12">
    <source>
        <dbReference type="PROSITE" id="PS51379"/>
    </source>
</evidence>
<keyword evidence="11" id="KW-0472">Membrane</keyword>
<dbReference type="InterPro" id="IPR007202">
    <property type="entry name" value="4Fe-4S_dom"/>
</dbReference>
<dbReference type="PROSITE" id="PS51656">
    <property type="entry name" value="4FE4S"/>
    <property type="match status" value="1"/>
</dbReference>
<comment type="caution">
    <text evidence="14">The sequence shown here is derived from an EMBL/GenBank/DDBJ whole genome shotgun (WGS) entry which is preliminary data.</text>
</comment>
<dbReference type="NCBIfam" id="TIGR01944">
    <property type="entry name" value="rnfB"/>
    <property type="match status" value="1"/>
</dbReference>
<dbReference type="SUPFAM" id="SSF54862">
    <property type="entry name" value="4Fe-4S ferredoxins"/>
    <property type="match status" value="1"/>
</dbReference>
<dbReference type="Proteomes" id="UP000682982">
    <property type="component" value="Unassembled WGS sequence"/>
</dbReference>
<dbReference type="Pfam" id="PF14697">
    <property type="entry name" value="Fer4_21"/>
    <property type="match status" value="1"/>
</dbReference>
<dbReference type="InterPro" id="IPR010207">
    <property type="entry name" value="Elect_transpt_cplx_RnfB/RsxB"/>
</dbReference>
<keyword evidence="9" id="KW-0408">Iron</keyword>
<reference evidence="14 15" key="1">
    <citation type="submission" date="2021-04" db="EMBL/GenBank/DDBJ databases">
        <title>novel species isolated from subtropical streams in China.</title>
        <authorList>
            <person name="Lu H."/>
        </authorList>
    </citation>
    <scope>NUCLEOTIDE SEQUENCE [LARGE SCALE GENOMIC DNA]</scope>
    <source>
        <strain evidence="14 15">FT147W</strain>
    </source>
</reference>
<keyword evidence="5" id="KW-0479">Metal-binding</keyword>
<keyword evidence="7" id="KW-1278">Translocase</keyword>
<feature type="domain" description="4Fe-4S ferredoxin-type" evidence="12">
    <location>
        <begin position="125"/>
        <end position="154"/>
    </location>
</feature>
<protein>
    <submittedName>
        <fullName evidence="14">Electron transport complex subunit RsxB</fullName>
    </submittedName>
</protein>
<dbReference type="EMBL" id="JAGSPK010000005">
    <property type="protein sequence ID" value="MBR7793686.1"/>
    <property type="molecule type" value="Genomic_DNA"/>
</dbReference>
<evidence type="ECO:0000256" key="9">
    <source>
        <dbReference type="ARBA" id="ARBA00023004"/>
    </source>
</evidence>
<keyword evidence="2" id="KW-1003">Cell membrane</keyword>
<evidence type="ECO:0000256" key="6">
    <source>
        <dbReference type="ARBA" id="ARBA00022737"/>
    </source>
</evidence>
<dbReference type="InterPro" id="IPR017896">
    <property type="entry name" value="4Fe4S_Fe-S-bd"/>
</dbReference>
<dbReference type="Pfam" id="PF04060">
    <property type="entry name" value="FeS"/>
    <property type="match status" value="1"/>
</dbReference>
<keyword evidence="8" id="KW-0249">Electron transport</keyword>
<evidence type="ECO:0000256" key="4">
    <source>
        <dbReference type="ARBA" id="ARBA00022519"/>
    </source>
</evidence>
<dbReference type="Gene3D" id="1.10.15.40">
    <property type="entry name" value="Electron transport complex subunit B, putative Fe-S cluster"/>
    <property type="match status" value="1"/>
</dbReference>
<keyword evidence="3" id="KW-0004">4Fe-4S</keyword>
<evidence type="ECO:0000256" key="11">
    <source>
        <dbReference type="ARBA" id="ARBA00023136"/>
    </source>
</evidence>
<dbReference type="PANTHER" id="PTHR42859:SF3">
    <property type="entry name" value="ION-TRANSLOCATING OXIDOREDUCTASE COMPLEX SUBUNIT B"/>
    <property type="match status" value="1"/>
</dbReference>
<evidence type="ECO:0000313" key="14">
    <source>
        <dbReference type="EMBL" id="MBR7793686.1"/>
    </source>
</evidence>
<accession>A0ABS5H466</accession>
<evidence type="ECO:0000256" key="10">
    <source>
        <dbReference type="ARBA" id="ARBA00023014"/>
    </source>
</evidence>
<keyword evidence="15" id="KW-1185">Reference proteome</keyword>
<organism evidence="14 15">
    <name type="scientific">Undibacterium rivi</name>
    <dbReference type="NCBI Taxonomy" id="2828729"/>
    <lineage>
        <taxon>Bacteria</taxon>
        <taxon>Pseudomonadati</taxon>
        <taxon>Pseudomonadota</taxon>
        <taxon>Betaproteobacteria</taxon>
        <taxon>Burkholderiales</taxon>
        <taxon>Oxalobacteraceae</taxon>
        <taxon>Undibacterium</taxon>
    </lineage>
</organism>
<evidence type="ECO:0000256" key="1">
    <source>
        <dbReference type="ARBA" id="ARBA00022448"/>
    </source>
</evidence>
<feature type="domain" description="4Fe-4S ferredoxin-type" evidence="12">
    <location>
        <begin position="95"/>
        <end position="124"/>
    </location>
</feature>
<gene>
    <name evidence="14" type="primary">rsxB</name>
    <name evidence="14" type="ORF">KDM87_13895</name>
</gene>
<dbReference type="Gene3D" id="3.30.70.20">
    <property type="match status" value="1"/>
</dbReference>
<dbReference type="PROSITE" id="PS00198">
    <property type="entry name" value="4FE4S_FER_1"/>
    <property type="match status" value="2"/>
</dbReference>
<keyword evidence="10" id="KW-0411">Iron-sulfur</keyword>
<evidence type="ECO:0000256" key="8">
    <source>
        <dbReference type="ARBA" id="ARBA00022982"/>
    </source>
</evidence>
<evidence type="ECO:0000313" key="15">
    <source>
        <dbReference type="Proteomes" id="UP000682982"/>
    </source>
</evidence>
<dbReference type="PANTHER" id="PTHR42859">
    <property type="entry name" value="OXIDOREDUCTASE"/>
    <property type="match status" value="1"/>
</dbReference>